<evidence type="ECO:0000256" key="1">
    <source>
        <dbReference type="SAM" id="MobiDB-lite"/>
    </source>
</evidence>
<proteinExistence type="predicted"/>
<evidence type="ECO:0000259" key="2">
    <source>
        <dbReference type="Pfam" id="PF03184"/>
    </source>
</evidence>
<dbReference type="InterPro" id="IPR004875">
    <property type="entry name" value="DDE_SF_endonuclease_dom"/>
</dbReference>
<reference evidence="3 4" key="1">
    <citation type="submission" date="2020-10" db="EMBL/GenBank/DDBJ databases">
        <authorList>
            <person name="Sedaghatjoo S."/>
        </authorList>
    </citation>
    <scope>NUCLEOTIDE SEQUENCE [LARGE SCALE GENOMIC DNA]</scope>
    <source>
        <strain evidence="3 4">LLFL</strain>
    </source>
</reference>
<dbReference type="Pfam" id="PF03184">
    <property type="entry name" value="DDE_1"/>
    <property type="match status" value="1"/>
</dbReference>
<feature type="compositionally biased region" description="Polar residues" evidence="1">
    <location>
        <begin position="394"/>
        <end position="404"/>
    </location>
</feature>
<keyword evidence="4" id="KW-1185">Reference proteome</keyword>
<comment type="caution">
    <text evidence="3">The sequence shown here is derived from an EMBL/GenBank/DDBJ whole genome shotgun (WGS) entry which is preliminary data.</text>
</comment>
<evidence type="ECO:0000313" key="4">
    <source>
        <dbReference type="Proteomes" id="UP000836404"/>
    </source>
</evidence>
<evidence type="ECO:0000313" key="3">
    <source>
        <dbReference type="EMBL" id="CAD6940948.1"/>
    </source>
</evidence>
<protein>
    <recommendedName>
        <fullName evidence="2">DDE-1 domain-containing protein</fullName>
    </recommendedName>
</protein>
<sequence>MDETGIQIGTPSIRSRVLVPAGSQKCNHRGKTLDLSTLVDERHKGKITASETGWTNTLITEAWFDEVFLPRSEEIAGLGKHRLLIMDGHKSQFPLTLLEKAVANNVDVLCLPAHTTQALSPLDVACFRPLKEFWSEELRKEVMISGCVHRSDVVRLNGNAREKAMNSANAISGFASTGIWPLSGLKAIPQSKFVQDNPTQREVEEMVEDERSKPDDTISVLWAQADRQRSAEAKAALTKAANDLTSMRALETMFDYTTTRQQQHIEYLKKRPVTVRAHVDGSARLFTSFETSMQQIREAEAQRKQEEADKIAREEERNRQKGIREQRRKDEAKEKDKRKKDREQKRAAKEEEKRLAVARREAAKAEKARKMAEAEATRAQKALEKAGTKRGLTDSDSAGESSQSKRQRQEG</sequence>
<feature type="compositionally biased region" description="Basic and acidic residues" evidence="1">
    <location>
        <begin position="297"/>
        <end position="393"/>
    </location>
</feature>
<accession>A0A9N8QNX6</accession>
<organism evidence="3 4">
    <name type="scientific">Tilletia laevis</name>
    <dbReference type="NCBI Taxonomy" id="157183"/>
    <lineage>
        <taxon>Eukaryota</taxon>
        <taxon>Fungi</taxon>
        <taxon>Dikarya</taxon>
        <taxon>Basidiomycota</taxon>
        <taxon>Ustilaginomycotina</taxon>
        <taxon>Exobasidiomycetes</taxon>
        <taxon>Tilletiales</taxon>
        <taxon>Tilletiaceae</taxon>
        <taxon>Tilletia</taxon>
    </lineage>
</organism>
<dbReference type="EMBL" id="CAJHJF010004169">
    <property type="protein sequence ID" value="CAD6940948.1"/>
    <property type="molecule type" value="Genomic_DNA"/>
</dbReference>
<name>A0A9N8QNX6_9BASI</name>
<dbReference type="GO" id="GO:0003676">
    <property type="term" value="F:nucleic acid binding"/>
    <property type="evidence" value="ECO:0007669"/>
    <property type="project" value="InterPro"/>
</dbReference>
<gene>
    <name evidence="3" type="ORF">JKILLFL_G3172</name>
</gene>
<dbReference type="Proteomes" id="UP000836404">
    <property type="component" value="Unassembled WGS sequence"/>
</dbReference>
<feature type="domain" description="DDE-1" evidence="2">
    <location>
        <begin position="43"/>
        <end position="143"/>
    </location>
</feature>
<feature type="region of interest" description="Disordered" evidence="1">
    <location>
        <begin position="296"/>
        <end position="411"/>
    </location>
</feature>
<dbReference type="AlphaFoldDB" id="A0A9N8QNX6"/>